<comment type="caution">
    <text evidence="4">Lacks conserved residue(s) required for the propagation of feature annotation.</text>
</comment>
<dbReference type="GO" id="GO:0016042">
    <property type="term" value="P:lipid catabolic process"/>
    <property type="evidence" value="ECO:0007669"/>
    <property type="project" value="UniProtKB-KW"/>
</dbReference>
<protein>
    <submittedName>
        <fullName evidence="5">Uncharacterized protein</fullName>
    </submittedName>
</protein>
<dbReference type="PANTHER" id="PTHR24185">
    <property type="entry name" value="CALCIUM-INDEPENDENT PHOSPHOLIPASE A2-GAMMA"/>
    <property type="match status" value="1"/>
</dbReference>
<evidence type="ECO:0000256" key="4">
    <source>
        <dbReference type="PROSITE-ProRule" id="PRU01161"/>
    </source>
</evidence>
<dbReference type="InterPro" id="IPR002641">
    <property type="entry name" value="PNPLA_dom"/>
</dbReference>
<dbReference type="Pfam" id="PF01734">
    <property type="entry name" value="Patatin"/>
    <property type="match status" value="1"/>
</dbReference>
<keyword evidence="3" id="KW-0443">Lipid metabolism</keyword>
<accession>A0A7R8WJ10</accession>
<gene>
    <name evidence="5" type="ORF">CTOB1V02_LOCUS10480</name>
</gene>
<dbReference type="AlphaFoldDB" id="A0A7R8WJ10"/>
<dbReference type="PANTHER" id="PTHR24185:SF1">
    <property type="entry name" value="CALCIUM-INDEPENDENT PHOSPHOLIPASE A2-GAMMA"/>
    <property type="match status" value="1"/>
</dbReference>
<dbReference type="OrthoDB" id="630895at2759"/>
<reference evidence="5" key="1">
    <citation type="submission" date="2020-11" db="EMBL/GenBank/DDBJ databases">
        <authorList>
            <person name="Tran Van P."/>
        </authorList>
    </citation>
    <scope>NUCLEOTIDE SEQUENCE</scope>
</reference>
<evidence type="ECO:0000256" key="1">
    <source>
        <dbReference type="ARBA" id="ARBA00022801"/>
    </source>
</evidence>
<sequence length="693" mass="79335">MSSVNSVSGAVINIFKGSSRGDLRQSLWRKYENLFGSKASSTAVSWNEDVLERPRMYQHPLSETAPIPASERVEEVTEAPWWRKQELLPPVNKFVAGWYDLKDMDEKEEKWRQLLGEHYDHRGARKKKQMHEPIDWRHGQRSLVEKKFLTHRTYQVLDAVFQSKDSIERSARMQLLVQHLWDFPLSRPIAIRADAIKRLLQLRDSDEAKGIEGEIRQGLTLLGYVFSPIGNGIRLLSLDGGGTRGVVSLEVLRRLESLTGKRIHQLFDMIVGVSTGALIGFLLGPMKKSVTECEVMYRDMAQRIFAPSSFLKHQMNLITTHGYYSAQGLTDVMKEILGETQLVDTMRDPECPKIAIISALVNVGPLQPFVFRNYTIPPFTSASCPGTTDFLIERVEEVTEAPWWRKQELLPPVNKFVAGWYDLKDMDEKEEKWRQLLGEHYDHRGARKKKQMHEPIDWRHGQRSLVEKKFLTHRTYQVLDAVFQSKDSIERSARMQLLVQHLWDFPLSRPIAIRADAIKRLLQLRDSDEAKGIEGEIRQGLTLLGYVFSPIGNGIRLLSLDGGPMKKSVTECEVMYRDMAQRIFAPSSFLKHQMNLITTHGYYSAQGLTDVMKEILGETQLVDTMRDPECPKIAIISALVNVGPLQPFVFRNYTIPPFTSASCPGTTDFLMWEGGRATTSAPGYFQEFWFFVK</sequence>
<keyword evidence="2" id="KW-0442">Lipid degradation</keyword>
<keyword evidence="1" id="KW-0378">Hydrolase</keyword>
<feature type="short sequence motif" description="GXGXXG" evidence="4">
    <location>
        <begin position="240"/>
        <end position="245"/>
    </location>
</feature>
<evidence type="ECO:0000256" key="2">
    <source>
        <dbReference type="ARBA" id="ARBA00022963"/>
    </source>
</evidence>
<evidence type="ECO:0000313" key="5">
    <source>
        <dbReference type="EMBL" id="CAD7232649.1"/>
    </source>
</evidence>
<dbReference type="PROSITE" id="PS51635">
    <property type="entry name" value="PNPLA"/>
    <property type="match status" value="1"/>
</dbReference>
<dbReference type="Gene3D" id="3.40.1090.10">
    <property type="entry name" value="Cytosolic phospholipase A2 catalytic domain"/>
    <property type="match status" value="2"/>
</dbReference>
<dbReference type="InterPro" id="IPR016035">
    <property type="entry name" value="Acyl_Trfase/lysoPLipase"/>
</dbReference>
<dbReference type="EMBL" id="OB664923">
    <property type="protein sequence ID" value="CAD7232649.1"/>
    <property type="molecule type" value="Genomic_DNA"/>
</dbReference>
<evidence type="ECO:0000256" key="3">
    <source>
        <dbReference type="ARBA" id="ARBA00023098"/>
    </source>
</evidence>
<name>A0A7R8WJ10_9CRUS</name>
<dbReference type="GO" id="GO:0019369">
    <property type="term" value="P:arachidonate metabolic process"/>
    <property type="evidence" value="ECO:0007669"/>
    <property type="project" value="TreeGrafter"/>
</dbReference>
<dbReference type="SUPFAM" id="SSF52151">
    <property type="entry name" value="FabD/lysophospholipase-like"/>
    <property type="match status" value="2"/>
</dbReference>
<proteinExistence type="predicted"/>
<feature type="short sequence motif" description="GXSXG" evidence="4">
    <location>
        <begin position="272"/>
        <end position="276"/>
    </location>
</feature>
<dbReference type="GO" id="GO:0016020">
    <property type="term" value="C:membrane"/>
    <property type="evidence" value="ECO:0007669"/>
    <property type="project" value="TreeGrafter"/>
</dbReference>
<dbReference type="GO" id="GO:0047499">
    <property type="term" value="F:calcium-independent phospholipase A2 activity"/>
    <property type="evidence" value="ECO:0007669"/>
    <property type="project" value="TreeGrafter"/>
</dbReference>
<organism evidence="5">
    <name type="scientific">Cyprideis torosa</name>
    <dbReference type="NCBI Taxonomy" id="163714"/>
    <lineage>
        <taxon>Eukaryota</taxon>
        <taxon>Metazoa</taxon>
        <taxon>Ecdysozoa</taxon>
        <taxon>Arthropoda</taxon>
        <taxon>Crustacea</taxon>
        <taxon>Oligostraca</taxon>
        <taxon>Ostracoda</taxon>
        <taxon>Podocopa</taxon>
        <taxon>Podocopida</taxon>
        <taxon>Cytherocopina</taxon>
        <taxon>Cytheroidea</taxon>
        <taxon>Cytherideidae</taxon>
        <taxon>Cyprideis</taxon>
    </lineage>
</organism>